<dbReference type="SUPFAM" id="SSF52540">
    <property type="entry name" value="P-loop containing nucleoside triphosphate hydrolases"/>
    <property type="match status" value="2"/>
</dbReference>
<gene>
    <name evidence="11" type="primary">cydC</name>
    <name evidence="11" type="ORF">ACFSE6_12555</name>
</gene>
<dbReference type="InterPro" id="IPR011527">
    <property type="entry name" value="ABC1_TM_dom"/>
</dbReference>
<feature type="transmembrane region" description="Helical" evidence="8">
    <location>
        <begin position="28"/>
        <end position="54"/>
    </location>
</feature>
<evidence type="ECO:0000313" key="12">
    <source>
        <dbReference type="Proteomes" id="UP001597277"/>
    </source>
</evidence>
<feature type="transmembrane region" description="Helical" evidence="8">
    <location>
        <begin position="141"/>
        <end position="162"/>
    </location>
</feature>
<dbReference type="Gene3D" id="3.40.50.300">
    <property type="entry name" value="P-loop containing nucleotide triphosphate hydrolases"/>
    <property type="match status" value="2"/>
</dbReference>
<dbReference type="SUPFAM" id="SSF90123">
    <property type="entry name" value="ABC transporter transmembrane region"/>
    <property type="match status" value="2"/>
</dbReference>
<dbReference type="Pfam" id="PF00005">
    <property type="entry name" value="ABC_tran"/>
    <property type="match status" value="2"/>
</dbReference>
<accession>A0ABW4L516</accession>
<keyword evidence="4" id="KW-0067">ATP-binding</keyword>
<protein>
    <submittedName>
        <fullName evidence="11">Thiol reductant ABC exporter subunit CydC</fullName>
    </submittedName>
</protein>
<dbReference type="PROSITE" id="PS50893">
    <property type="entry name" value="ABC_TRANSPORTER_2"/>
    <property type="match status" value="2"/>
</dbReference>
<proteinExistence type="predicted"/>
<feature type="transmembrane region" description="Helical" evidence="8">
    <location>
        <begin position="631"/>
        <end position="657"/>
    </location>
</feature>
<dbReference type="InterPro" id="IPR003439">
    <property type="entry name" value="ABC_transporter-like_ATP-bd"/>
</dbReference>
<reference evidence="12" key="1">
    <citation type="journal article" date="2019" name="Int. J. Syst. Evol. Microbiol.">
        <title>The Global Catalogue of Microorganisms (GCM) 10K type strain sequencing project: providing services to taxonomists for standard genome sequencing and annotation.</title>
        <authorList>
            <consortium name="The Broad Institute Genomics Platform"/>
            <consortium name="The Broad Institute Genome Sequencing Center for Infectious Disease"/>
            <person name="Wu L."/>
            <person name="Ma J."/>
        </authorList>
    </citation>
    <scope>NUCLEOTIDE SEQUENCE [LARGE SCALE GENOMIC DNA]</scope>
    <source>
        <strain evidence="12">JCM 17130</strain>
    </source>
</reference>
<dbReference type="InterPro" id="IPR003593">
    <property type="entry name" value="AAA+_ATPase"/>
</dbReference>
<keyword evidence="2 8" id="KW-0812">Transmembrane</keyword>
<dbReference type="InterPro" id="IPR017871">
    <property type="entry name" value="ABC_transporter-like_CS"/>
</dbReference>
<feature type="compositionally biased region" description="Polar residues" evidence="7">
    <location>
        <begin position="556"/>
        <end position="589"/>
    </location>
</feature>
<dbReference type="SMART" id="SM00382">
    <property type="entry name" value="AAA"/>
    <property type="match status" value="2"/>
</dbReference>
<evidence type="ECO:0000256" key="7">
    <source>
        <dbReference type="SAM" id="MobiDB-lite"/>
    </source>
</evidence>
<dbReference type="InterPro" id="IPR036640">
    <property type="entry name" value="ABC1_TM_sf"/>
</dbReference>
<evidence type="ECO:0000256" key="1">
    <source>
        <dbReference type="ARBA" id="ARBA00004651"/>
    </source>
</evidence>
<feature type="transmembrane region" description="Helical" evidence="8">
    <location>
        <begin position="850"/>
        <end position="876"/>
    </location>
</feature>
<feature type="compositionally biased region" description="Basic and acidic residues" evidence="7">
    <location>
        <begin position="600"/>
        <end position="613"/>
    </location>
</feature>
<feature type="domain" description="ABC transporter" evidence="9">
    <location>
        <begin position="964"/>
        <end position="1172"/>
    </location>
</feature>
<comment type="caution">
    <text evidence="11">The sequence shown here is derived from an EMBL/GenBank/DDBJ whole genome shotgun (WGS) entry which is preliminary data.</text>
</comment>
<sequence length="1173" mass="119654">MSRAGTSRSTGPVDLRLLRLARPARRPLVALAATSLVQAAATVGISVTAAHLVVTLLTGGSWSAALLALAGALAVRAGARAAEPIAAERVSGRVVEAARHRGLATLTRGAHTSSSVRRAGTDPATLLATGLEPLRPWYASYLPALVVAAVLPPAVVVLMLAIDPSSALTVLLTLPLVPLFAALIGWATQRQAAVQYTRGGALAGHFLDVVRGLVTLKLYDRGDRQVEEVRRASRRYAGATTRVLSVAFLSSTALDLVATVSVGLVAVGAGVRLAGGDMELWPALAVILLAPEAYRPLREAGAQFHASAQASAVIDGLDALDPRPGDASGGEAGPSSPDVGARRAAAGAPGLVELSGAAVRYPGRRDDVRLPDLSVAAGELVAVAGPSGSGKTTLLRLLAGAERPRVGTVRTADCVVVPQRAPLPLARTVREALTAGLEPDLADAQALPDDATLRELLAALGVRLGLDTPLGDDATGISTGQRQRLAVASAVLRTRLRLASGTPAVLLLDEPTAHLDTTAERAVATMMREAAEAGAAVVVTAHRSALIAAADRTVTVAPSTGSTAPAGSTPRTTASEPTRPSLPGTSATGARTEPGGAGSREPEPAGRRTEQPRLWDGVRRRWASLAPRTRLVLAGVAGALSALSGVGLTVAASWLIVRADAQPPILTLSIAVVCVRAFAIARPLWRYLERLASHDAALGQLALWRAQVVADLLPQVPGRLTTRRGALLSRVIDDVDVRLDGLVRGAVPGGAAVGALVTLAAVIAVWHPAAVIALAAGIAAAAAVALAAARRDRRIAVARDVARTDLRDAVVAAVENAHELAGPGSPLLRAARARGAIATRLDGRSGRVDALATGGAELAGGVLVVGAALTAAGAAAGPPETVGVLVLGSLVTVEVLAALVPAWRALSAGATARGRLAGLRPGRVGGDQSGTPAHCVSPPGDRTAQTGREAASAALTHPGERGGLVVTDLAVGWDGTTVRDGIDLAIPPGLSAEVNWPSGAGKSTLAATLTGLVPPLGGRMAVAGRPVEQLGTTELRRRVCLAGDADHVFATTLRENLRLARPDADDAELVDALRRASLGPWLDGLADGLDTWFDSGGHALSGGERRRLVLARALLRDPEVLILDEPEAGLDAATAVELLASLRADARVRGRALLVLTHLPRVDRPARTLAAVG</sequence>
<dbReference type="EMBL" id="JBHUEE010000006">
    <property type="protein sequence ID" value="MFD1718671.1"/>
    <property type="molecule type" value="Genomic_DNA"/>
</dbReference>
<organism evidence="11 12">
    <name type="scientific">Georgenia deserti</name>
    <dbReference type="NCBI Taxonomy" id="2093781"/>
    <lineage>
        <taxon>Bacteria</taxon>
        <taxon>Bacillati</taxon>
        <taxon>Actinomycetota</taxon>
        <taxon>Actinomycetes</taxon>
        <taxon>Micrococcales</taxon>
        <taxon>Bogoriellaceae</taxon>
        <taxon>Georgenia</taxon>
    </lineage>
</organism>
<dbReference type="PANTHER" id="PTHR24221:SF590">
    <property type="entry name" value="COMPONENT LINKED WITH THE ASSEMBLY OF CYTOCHROME' TRANSPORT TRANSMEMBRANE ATP-BINDING PROTEIN ABC TRANSPORTER CYDD-RELATED"/>
    <property type="match status" value="1"/>
</dbReference>
<keyword evidence="6 8" id="KW-0472">Membrane</keyword>
<comment type="subcellular location">
    <subcellularLocation>
        <location evidence="1">Cell membrane</location>
        <topology evidence="1">Multi-pass membrane protein</topology>
    </subcellularLocation>
</comment>
<evidence type="ECO:0000256" key="6">
    <source>
        <dbReference type="ARBA" id="ARBA00023136"/>
    </source>
</evidence>
<evidence type="ECO:0000256" key="3">
    <source>
        <dbReference type="ARBA" id="ARBA00022741"/>
    </source>
</evidence>
<feature type="transmembrane region" description="Helical" evidence="8">
    <location>
        <begin position="882"/>
        <end position="906"/>
    </location>
</feature>
<evidence type="ECO:0000259" key="10">
    <source>
        <dbReference type="PROSITE" id="PS50929"/>
    </source>
</evidence>
<keyword evidence="3" id="KW-0547">Nucleotide-binding</keyword>
<dbReference type="NCBIfam" id="TIGR02868">
    <property type="entry name" value="CydC"/>
    <property type="match status" value="1"/>
</dbReference>
<evidence type="ECO:0000259" key="9">
    <source>
        <dbReference type="PROSITE" id="PS50893"/>
    </source>
</evidence>
<feature type="domain" description="ABC transmembrane type-1" evidence="10">
    <location>
        <begin position="29"/>
        <end position="309"/>
    </location>
</feature>
<dbReference type="PROSITE" id="PS50929">
    <property type="entry name" value="ABC_TM1F"/>
    <property type="match status" value="2"/>
</dbReference>
<keyword evidence="5 8" id="KW-1133">Transmembrane helix</keyword>
<dbReference type="CDD" id="cd18584">
    <property type="entry name" value="ABC_6TM_AarD_CydD"/>
    <property type="match status" value="1"/>
</dbReference>
<dbReference type="Gene3D" id="1.20.1560.10">
    <property type="entry name" value="ABC transporter type 1, transmembrane domain"/>
    <property type="match status" value="2"/>
</dbReference>
<evidence type="ECO:0000256" key="2">
    <source>
        <dbReference type="ARBA" id="ARBA00022692"/>
    </source>
</evidence>
<dbReference type="Proteomes" id="UP001597277">
    <property type="component" value="Unassembled WGS sequence"/>
</dbReference>
<evidence type="ECO:0000256" key="4">
    <source>
        <dbReference type="ARBA" id="ARBA00022840"/>
    </source>
</evidence>
<evidence type="ECO:0000256" key="5">
    <source>
        <dbReference type="ARBA" id="ARBA00022989"/>
    </source>
</evidence>
<dbReference type="PANTHER" id="PTHR24221">
    <property type="entry name" value="ATP-BINDING CASSETTE SUB-FAMILY B"/>
    <property type="match status" value="1"/>
</dbReference>
<feature type="domain" description="ABC transporter" evidence="9">
    <location>
        <begin position="352"/>
        <end position="585"/>
    </location>
</feature>
<name>A0ABW4L516_9MICO</name>
<evidence type="ECO:0000313" key="11">
    <source>
        <dbReference type="EMBL" id="MFD1718671.1"/>
    </source>
</evidence>
<feature type="transmembrane region" description="Helical" evidence="8">
    <location>
        <begin position="772"/>
        <end position="789"/>
    </location>
</feature>
<feature type="transmembrane region" description="Helical" evidence="8">
    <location>
        <begin position="746"/>
        <end position="766"/>
    </location>
</feature>
<feature type="domain" description="ABC transmembrane type-1" evidence="10">
    <location>
        <begin position="632"/>
        <end position="821"/>
    </location>
</feature>
<dbReference type="InterPro" id="IPR027417">
    <property type="entry name" value="P-loop_NTPase"/>
</dbReference>
<evidence type="ECO:0000256" key="8">
    <source>
        <dbReference type="SAM" id="Phobius"/>
    </source>
</evidence>
<feature type="transmembrane region" description="Helical" evidence="8">
    <location>
        <begin position="60"/>
        <end position="79"/>
    </location>
</feature>
<feature type="region of interest" description="Disordered" evidence="7">
    <location>
        <begin position="920"/>
        <end position="947"/>
    </location>
</feature>
<dbReference type="PROSITE" id="PS00211">
    <property type="entry name" value="ABC_TRANSPORTER_1"/>
    <property type="match status" value="1"/>
</dbReference>
<dbReference type="InterPro" id="IPR014223">
    <property type="entry name" value="ABC_CydC/D"/>
</dbReference>
<feature type="region of interest" description="Disordered" evidence="7">
    <location>
        <begin position="554"/>
        <end position="613"/>
    </location>
</feature>
<keyword evidence="12" id="KW-1185">Reference proteome</keyword>
<dbReference type="RefSeq" id="WP_388007416.1">
    <property type="nucleotide sequence ID" value="NZ_JBHUEE010000006.1"/>
</dbReference>
<feature type="transmembrane region" description="Helical" evidence="8">
    <location>
        <begin position="168"/>
        <end position="188"/>
    </location>
</feature>
<dbReference type="InterPro" id="IPR039421">
    <property type="entry name" value="Type_1_exporter"/>
</dbReference>
<feature type="transmembrane region" description="Helical" evidence="8">
    <location>
        <begin position="243"/>
        <end position="268"/>
    </location>
</feature>
<dbReference type="Pfam" id="PF00664">
    <property type="entry name" value="ABC_membrane"/>
    <property type="match status" value="1"/>
</dbReference>
<feature type="region of interest" description="Disordered" evidence="7">
    <location>
        <begin position="319"/>
        <end position="344"/>
    </location>
</feature>